<reference evidence="1" key="1">
    <citation type="journal article" date="2023" name="Science">
        <title>Genome structures resolve the early diversification of teleost fishes.</title>
        <authorList>
            <person name="Parey E."/>
            <person name="Louis A."/>
            <person name="Montfort J."/>
            <person name="Bouchez O."/>
            <person name="Roques C."/>
            <person name="Iampietro C."/>
            <person name="Lluch J."/>
            <person name="Castinel A."/>
            <person name="Donnadieu C."/>
            <person name="Desvignes T."/>
            <person name="Floi Bucao C."/>
            <person name="Jouanno E."/>
            <person name="Wen M."/>
            <person name="Mejri S."/>
            <person name="Dirks R."/>
            <person name="Jansen H."/>
            <person name="Henkel C."/>
            <person name="Chen W.J."/>
            <person name="Zahm M."/>
            <person name="Cabau C."/>
            <person name="Klopp C."/>
            <person name="Thompson A.W."/>
            <person name="Robinson-Rechavi M."/>
            <person name="Braasch I."/>
            <person name="Lecointre G."/>
            <person name="Bobe J."/>
            <person name="Postlethwait J.H."/>
            <person name="Berthelot C."/>
            <person name="Roest Crollius H."/>
            <person name="Guiguen Y."/>
        </authorList>
    </citation>
    <scope>NUCLEOTIDE SEQUENCE</scope>
    <source>
        <strain evidence="1">WJC10195</strain>
    </source>
</reference>
<evidence type="ECO:0000313" key="1">
    <source>
        <dbReference type="EMBL" id="KAJ8336704.1"/>
    </source>
</evidence>
<dbReference type="Proteomes" id="UP001152622">
    <property type="component" value="Chromosome 19"/>
</dbReference>
<accession>A0A9Q1IEI7</accession>
<gene>
    <name evidence="1" type="ORF">SKAU_G00379240</name>
</gene>
<organism evidence="1 2">
    <name type="scientific">Synaphobranchus kaupii</name>
    <name type="common">Kaup's arrowtooth eel</name>
    <dbReference type="NCBI Taxonomy" id="118154"/>
    <lineage>
        <taxon>Eukaryota</taxon>
        <taxon>Metazoa</taxon>
        <taxon>Chordata</taxon>
        <taxon>Craniata</taxon>
        <taxon>Vertebrata</taxon>
        <taxon>Euteleostomi</taxon>
        <taxon>Actinopterygii</taxon>
        <taxon>Neopterygii</taxon>
        <taxon>Teleostei</taxon>
        <taxon>Anguilliformes</taxon>
        <taxon>Synaphobranchidae</taxon>
        <taxon>Synaphobranchus</taxon>
    </lineage>
</organism>
<evidence type="ECO:0000313" key="2">
    <source>
        <dbReference type="Proteomes" id="UP001152622"/>
    </source>
</evidence>
<proteinExistence type="predicted"/>
<dbReference type="AlphaFoldDB" id="A0A9Q1IEI7"/>
<name>A0A9Q1IEI7_SYNKA</name>
<keyword evidence="2" id="KW-1185">Reference proteome</keyword>
<sequence length="116" mass="12955">MNRTIIRTRLHRSPRGAETQESLCASPSWLDLPPRAASLRRNVFNRLIEDSCGMGLPFLYNCQRGTLLSLKCPLCFSCEARRLFCEDAGPLRGAALRAPLTELSFSQSAGWHTVMS</sequence>
<protein>
    <submittedName>
        <fullName evidence="1">Uncharacterized protein</fullName>
    </submittedName>
</protein>
<dbReference type="EMBL" id="JAINUF010000019">
    <property type="protein sequence ID" value="KAJ8336704.1"/>
    <property type="molecule type" value="Genomic_DNA"/>
</dbReference>
<comment type="caution">
    <text evidence="1">The sequence shown here is derived from an EMBL/GenBank/DDBJ whole genome shotgun (WGS) entry which is preliminary data.</text>
</comment>